<dbReference type="SUPFAM" id="SSF89550">
    <property type="entry name" value="PHP domain-like"/>
    <property type="match status" value="1"/>
</dbReference>
<dbReference type="GO" id="GO:0004534">
    <property type="term" value="F:5'-3' RNA exonuclease activity"/>
    <property type="evidence" value="ECO:0007669"/>
    <property type="project" value="TreeGrafter"/>
</dbReference>
<dbReference type="EMBL" id="CAEZWS010000001">
    <property type="protein sequence ID" value="CAB4654584.1"/>
    <property type="molecule type" value="Genomic_DNA"/>
</dbReference>
<dbReference type="PANTHER" id="PTHR42924">
    <property type="entry name" value="EXONUCLEASE"/>
    <property type="match status" value="1"/>
</dbReference>
<dbReference type="InterPro" id="IPR016195">
    <property type="entry name" value="Pol/histidinol_Pase-like"/>
</dbReference>
<dbReference type="AlphaFoldDB" id="A0A6J6L1W4"/>
<accession>A0A6J6L1W4</accession>
<evidence type="ECO:0000313" key="2">
    <source>
        <dbReference type="EMBL" id="CAB4654584.1"/>
    </source>
</evidence>
<gene>
    <name evidence="2" type="ORF">UFOPK2288_00025</name>
</gene>
<feature type="domain" description="Polymerase/histidinol phosphatase N-terminal" evidence="1">
    <location>
        <begin position="2"/>
        <end position="66"/>
    </location>
</feature>
<dbReference type="InterPro" id="IPR004013">
    <property type="entry name" value="PHP_dom"/>
</dbReference>
<dbReference type="GO" id="GO:0035312">
    <property type="term" value="F:5'-3' DNA exonuclease activity"/>
    <property type="evidence" value="ECO:0007669"/>
    <property type="project" value="TreeGrafter"/>
</dbReference>
<proteinExistence type="predicted"/>
<dbReference type="CDD" id="cd07438">
    <property type="entry name" value="PHP_HisPPase_AMP"/>
    <property type="match status" value="1"/>
</dbReference>
<dbReference type="SMART" id="SM00481">
    <property type="entry name" value="POLIIIAc"/>
    <property type="match status" value="1"/>
</dbReference>
<dbReference type="Pfam" id="PF02811">
    <property type="entry name" value="PHP"/>
    <property type="match status" value="1"/>
</dbReference>
<dbReference type="Gene3D" id="1.10.150.650">
    <property type="match status" value="1"/>
</dbReference>
<organism evidence="2">
    <name type="scientific">freshwater metagenome</name>
    <dbReference type="NCBI Taxonomy" id="449393"/>
    <lineage>
        <taxon>unclassified sequences</taxon>
        <taxon>metagenomes</taxon>
        <taxon>ecological metagenomes</taxon>
    </lineage>
</organism>
<sequence length="281" mass="30248">MIDLHTHSTYSDGTDTPRELINCALSAGISTLALTDHDSIAGWEEAKQALRGDLSLVLGAEISCLTEEGISVHMLGLLFDGENKQMVQMLEETRDSRIPRMKKMIQLLNAEGIEITMEEVLSVVSDGATVGRPHLADALVARGYIGSRNEAFDGLLNNDSKFYVSHLAPTPEVAIAQIKSAGGVSVIAHPFASFRGATLDEVAIESLVKAGLNGIEVNHRDQSESERIVLLQLATSMNLVVTGSSDYHGAGKLNSLGENSTNPGQWELLEAMADQRRVVRA</sequence>
<dbReference type="InterPro" id="IPR052018">
    <property type="entry name" value="PHP_domain"/>
</dbReference>
<protein>
    <submittedName>
        <fullName evidence="2">Unannotated protein</fullName>
    </submittedName>
</protein>
<dbReference type="PANTHER" id="PTHR42924:SF3">
    <property type="entry name" value="POLYMERASE_HISTIDINOL PHOSPHATASE N-TERMINAL DOMAIN-CONTAINING PROTEIN"/>
    <property type="match status" value="1"/>
</dbReference>
<evidence type="ECO:0000259" key="1">
    <source>
        <dbReference type="SMART" id="SM00481"/>
    </source>
</evidence>
<reference evidence="2" key="1">
    <citation type="submission" date="2020-05" db="EMBL/GenBank/DDBJ databases">
        <authorList>
            <person name="Chiriac C."/>
            <person name="Salcher M."/>
            <person name="Ghai R."/>
            <person name="Kavagutti S V."/>
        </authorList>
    </citation>
    <scope>NUCLEOTIDE SEQUENCE</scope>
</reference>
<dbReference type="Gene3D" id="3.20.20.140">
    <property type="entry name" value="Metal-dependent hydrolases"/>
    <property type="match status" value="1"/>
</dbReference>
<name>A0A6J6L1W4_9ZZZZ</name>
<dbReference type="InterPro" id="IPR003141">
    <property type="entry name" value="Pol/His_phosphatase_N"/>
</dbReference>